<feature type="domain" description="Peptidase S26" evidence="2">
    <location>
        <begin position="25"/>
        <end position="168"/>
    </location>
</feature>
<evidence type="ECO:0000259" key="2">
    <source>
        <dbReference type="Pfam" id="PF10502"/>
    </source>
</evidence>
<dbReference type="HOGENOM" id="CLU_104604_2_0_4"/>
<evidence type="ECO:0000313" key="4">
    <source>
        <dbReference type="Proteomes" id="UP000005156"/>
    </source>
</evidence>
<sequence>MSRMKAHPRVFWHRLKDHVRRFGWIWLAVFLILSLVNHRWHLALNRSHSLPFKLFAIERGQKEVKVGDYVAFEPKPSAVGGYRLTFIKEVGCGPGQTLTRENRTFYCDGKELTTAKERALNGNPLVATQPQVLGEDQYFVRGTHKDSYDSRYEAFGLIDRCRFSGKAHPLF</sequence>
<proteinExistence type="predicted"/>
<dbReference type="Pfam" id="PF10502">
    <property type="entry name" value="Peptidase_S26"/>
    <property type="match status" value="1"/>
</dbReference>
<evidence type="ECO:0000256" key="1">
    <source>
        <dbReference type="SAM" id="Phobius"/>
    </source>
</evidence>
<keyword evidence="1" id="KW-0812">Transmembrane</keyword>
<keyword evidence="1" id="KW-0472">Membrane</keyword>
<name>F3QM68_9BURK</name>
<protein>
    <recommendedName>
        <fullName evidence="2">Peptidase S26 domain-containing protein</fullName>
    </recommendedName>
</protein>
<dbReference type="OrthoDB" id="8524932at2"/>
<dbReference type="Proteomes" id="UP000005156">
    <property type="component" value="Unassembled WGS sequence"/>
</dbReference>
<dbReference type="GO" id="GO:0004252">
    <property type="term" value="F:serine-type endopeptidase activity"/>
    <property type="evidence" value="ECO:0007669"/>
    <property type="project" value="InterPro"/>
</dbReference>
<accession>F3QM68</accession>
<dbReference type="InterPro" id="IPR036286">
    <property type="entry name" value="LexA/Signal_pep-like_sf"/>
</dbReference>
<dbReference type="InterPro" id="IPR019533">
    <property type="entry name" value="Peptidase_S26"/>
</dbReference>
<gene>
    <name evidence="3" type="ORF">HMPREF9439_02045</name>
</gene>
<dbReference type="SUPFAM" id="SSF51306">
    <property type="entry name" value="LexA/Signal peptidase"/>
    <property type="match status" value="1"/>
</dbReference>
<evidence type="ECO:0000313" key="3">
    <source>
        <dbReference type="EMBL" id="EGG52375.1"/>
    </source>
</evidence>
<dbReference type="GO" id="GO:0006465">
    <property type="term" value="P:signal peptide processing"/>
    <property type="evidence" value="ECO:0007669"/>
    <property type="project" value="InterPro"/>
</dbReference>
<dbReference type="AlphaFoldDB" id="F3QM68"/>
<feature type="transmembrane region" description="Helical" evidence="1">
    <location>
        <begin position="21"/>
        <end position="40"/>
    </location>
</feature>
<dbReference type="RefSeq" id="WP_008864648.1">
    <property type="nucleotide sequence ID" value="NZ_GL883740.1"/>
</dbReference>
<dbReference type="eggNOG" id="COG4959">
    <property type="taxonomic scope" value="Bacteria"/>
</dbReference>
<reference evidence="3 4" key="1">
    <citation type="submission" date="2011-02" db="EMBL/GenBank/DDBJ databases">
        <authorList>
            <person name="Weinstock G."/>
            <person name="Sodergren E."/>
            <person name="Clifton S."/>
            <person name="Fulton L."/>
            <person name="Fulton B."/>
            <person name="Courtney L."/>
            <person name="Fronick C."/>
            <person name="Harrison M."/>
            <person name="Strong C."/>
            <person name="Farmer C."/>
            <person name="Delahaunty K."/>
            <person name="Markovic C."/>
            <person name="Hall O."/>
            <person name="Minx P."/>
            <person name="Tomlinson C."/>
            <person name="Mitreva M."/>
            <person name="Hou S."/>
            <person name="Chen J."/>
            <person name="Wollam A."/>
            <person name="Pepin K.H."/>
            <person name="Johnson M."/>
            <person name="Bhonagiri V."/>
            <person name="Zhang X."/>
            <person name="Suruliraj S."/>
            <person name="Warren W."/>
            <person name="Chinwalla A."/>
            <person name="Mardis E.R."/>
            <person name="Wilson R.K."/>
        </authorList>
    </citation>
    <scope>NUCLEOTIDE SEQUENCE [LARGE SCALE GENOMIC DNA]</scope>
    <source>
        <strain evidence="3 4">YIT 11859</strain>
    </source>
</reference>
<dbReference type="GeneID" id="43349380"/>
<dbReference type="EMBL" id="AFBP01000070">
    <property type="protein sequence ID" value="EGG52375.1"/>
    <property type="molecule type" value="Genomic_DNA"/>
</dbReference>
<dbReference type="Gene3D" id="2.10.109.10">
    <property type="entry name" value="Umud Fragment, subunit A"/>
    <property type="match status" value="1"/>
</dbReference>
<organism evidence="3 4">
    <name type="scientific">Parasutterella excrementihominis YIT 11859</name>
    <dbReference type="NCBI Taxonomy" id="762966"/>
    <lineage>
        <taxon>Bacteria</taxon>
        <taxon>Pseudomonadati</taxon>
        <taxon>Pseudomonadota</taxon>
        <taxon>Betaproteobacteria</taxon>
        <taxon>Burkholderiales</taxon>
        <taxon>Sutterellaceae</taxon>
        <taxon>Parasutterella</taxon>
    </lineage>
</organism>
<keyword evidence="4" id="KW-1185">Reference proteome</keyword>
<comment type="caution">
    <text evidence="3">The sequence shown here is derived from an EMBL/GenBank/DDBJ whole genome shotgun (WGS) entry which is preliminary data.</text>
</comment>
<keyword evidence="1" id="KW-1133">Transmembrane helix</keyword>